<reference evidence="1" key="1">
    <citation type="submission" date="2022-07" db="EMBL/GenBank/DDBJ databases">
        <title>Phylogenomic reconstructions and comparative analyses of Kickxellomycotina fungi.</title>
        <authorList>
            <person name="Reynolds N.K."/>
            <person name="Stajich J.E."/>
            <person name="Barry K."/>
            <person name="Grigoriev I.V."/>
            <person name="Crous P."/>
            <person name="Smith M.E."/>
        </authorList>
    </citation>
    <scope>NUCLEOTIDE SEQUENCE</scope>
    <source>
        <strain evidence="1">NRRL 5244</strain>
    </source>
</reference>
<feature type="non-terminal residue" evidence="1">
    <location>
        <position position="1"/>
    </location>
</feature>
<sequence length="281" mass="31171">ITRGITLWAGFVHNEENEVCFDSLTDLDFRHYPVPGQAIAPVPYQTHGFVVKHPVLDKLSVRGATCFYTNYYETFASPRLSSLRIVEDHARLRNVDARVIKNVKSLTITATASPQDLCPWPVNYQLSHLFAEYSEVEEVTISGHLRIWCASMSYVDYGKYTMRVVGHMPAAVEKATNPVADTAASSTASTSKAVPTVPPPRVDYGLSQYTKDPPIPENCGLLKFEIMSDLVFDEEVVCKVIGQLPNLYSVSVNESHHEAISKFVATTGKSIEVRSFAMTGH</sequence>
<dbReference type="Proteomes" id="UP001150603">
    <property type="component" value="Unassembled WGS sequence"/>
</dbReference>
<keyword evidence="2" id="KW-1185">Reference proteome</keyword>
<comment type="caution">
    <text evidence="1">The sequence shown here is derived from an EMBL/GenBank/DDBJ whole genome shotgun (WGS) entry which is preliminary data.</text>
</comment>
<evidence type="ECO:0000313" key="2">
    <source>
        <dbReference type="Proteomes" id="UP001150603"/>
    </source>
</evidence>
<accession>A0ACC1JCG4</accession>
<protein>
    <submittedName>
        <fullName evidence="1">Uncharacterized protein</fullName>
    </submittedName>
</protein>
<dbReference type="EMBL" id="JANBPW010001009">
    <property type="protein sequence ID" value="KAJ1946696.1"/>
    <property type="molecule type" value="Genomic_DNA"/>
</dbReference>
<gene>
    <name evidence="1" type="ORF">FBU59_001972</name>
</gene>
<evidence type="ECO:0000313" key="1">
    <source>
        <dbReference type="EMBL" id="KAJ1946696.1"/>
    </source>
</evidence>
<organism evidence="1 2">
    <name type="scientific">Linderina macrospora</name>
    <dbReference type="NCBI Taxonomy" id="4868"/>
    <lineage>
        <taxon>Eukaryota</taxon>
        <taxon>Fungi</taxon>
        <taxon>Fungi incertae sedis</taxon>
        <taxon>Zoopagomycota</taxon>
        <taxon>Kickxellomycotina</taxon>
        <taxon>Kickxellomycetes</taxon>
        <taxon>Kickxellales</taxon>
        <taxon>Kickxellaceae</taxon>
        <taxon>Linderina</taxon>
    </lineage>
</organism>
<name>A0ACC1JCG4_9FUNG</name>
<proteinExistence type="predicted"/>